<dbReference type="SMART" id="SM00086">
    <property type="entry name" value="PAC"/>
    <property type="match status" value="1"/>
</dbReference>
<dbReference type="NCBIfam" id="TIGR00229">
    <property type="entry name" value="sensory_box"/>
    <property type="match status" value="1"/>
</dbReference>
<dbReference type="InterPro" id="IPR000700">
    <property type="entry name" value="PAS-assoc_C"/>
</dbReference>
<dbReference type="SUPFAM" id="SSF52172">
    <property type="entry name" value="CheY-like"/>
    <property type="match status" value="1"/>
</dbReference>
<evidence type="ECO:0000256" key="6">
    <source>
        <dbReference type="ARBA" id="ARBA00023012"/>
    </source>
</evidence>
<dbReference type="SMART" id="SM00091">
    <property type="entry name" value="PAS"/>
    <property type="match status" value="1"/>
</dbReference>
<reference evidence="11 12" key="2">
    <citation type="submission" date="2018-03" db="EMBL/GenBank/DDBJ databases">
        <title>The ancient ancestry and fast evolution of plastids.</title>
        <authorList>
            <person name="Moore K.R."/>
            <person name="Magnabosco C."/>
            <person name="Momper L."/>
            <person name="Gold D.A."/>
            <person name="Bosak T."/>
            <person name="Fournier G.P."/>
        </authorList>
    </citation>
    <scope>NUCLEOTIDE SEQUENCE [LARGE SCALE GENOMIC DNA]</scope>
    <source>
        <strain evidence="11 12">ULC18</strain>
    </source>
</reference>
<dbReference type="InterPro" id="IPR005467">
    <property type="entry name" value="His_kinase_dom"/>
</dbReference>
<feature type="modified residue" description="4-aspartylphosphate" evidence="7">
    <location>
        <position position="57"/>
    </location>
</feature>
<dbReference type="Pfam" id="PF08448">
    <property type="entry name" value="PAS_4"/>
    <property type="match status" value="1"/>
</dbReference>
<evidence type="ECO:0000256" key="3">
    <source>
        <dbReference type="ARBA" id="ARBA00022553"/>
    </source>
</evidence>
<dbReference type="SMART" id="SM00387">
    <property type="entry name" value="HATPase_c"/>
    <property type="match status" value="1"/>
</dbReference>
<keyword evidence="6" id="KW-0902">Two-component regulatory system</keyword>
<dbReference type="SUPFAM" id="SSF47384">
    <property type="entry name" value="Homodimeric domain of signal transducing histidine kinase"/>
    <property type="match status" value="1"/>
</dbReference>
<dbReference type="Gene3D" id="1.10.287.130">
    <property type="match status" value="1"/>
</dbReference>
<dbReference type="InterPro" id="IPR036097">
    <property type="entry name" value="HisK_dim/P_sf"/>
</dbReference>
<dbReference type="InterPro" id="IPR050736">
    <property type="entry name" value="Sensor_HK_Regulatory"/>
</dbReference>
<evidence type="ECO:0000256" key="4">
    <source>
        <dbReference type="ARBA" id="ARBA00022679"/>
    </source>
</evidence>
<dbReference type="InterPro" id="IPR003661">
    <property type="entry name" value="HisK_dim/P_dom"/>
</dbReference>
<evidence type="ECO:0000259" key="10">
    <source>
        <dbReference type="PROSITE" id="PS50113"/>
    </source>
</evidence>
<dbReference type="AlphaFoldDB" id="A0A2T1DYU6"/>
<dbReference type="GO" id="GO:0000155">
    <property type="term" value="F:phosphorelay sensor kinase activity"/>
    <property type="evidence" value="ECO:0007669"/>
    <property type="project" value="InterPro"/>
</dbReference>
<dbReference type="PROSITE" id="PS50110">
    <property type="entry name" value="RESPONSE_REGULATORY"/>
    <property type="match status" value="1"/>
</dbReference>
<dbReference type="PANTHER" id="PTHR43711">
    <property type="entry name" value="TWO-COMPONENT HISTIDINE KINASE"/>
    <property type="match status" value="1"/>
</dbReference>
<dbReference type="EMBL" id="PVWK01000124">
    <property type="protein sequence ID" value="PSB25544.1"/>
    <property type="molecule type" value="Genomic_DNA"/>
</dbReference>
<dbReference type="PANTHER" id="PTHR43711:SF26">
    <property type="entry name" value="SENSOR HISTIDINE KINASE RCSC"/>
    <property type="match status" value="1"/>
</dbReference>
<keyword evidence="5 11" id="KW-0418">Kinase</keyword>
<evidence type="ECO:0000256" key="1">
    <source>
        <dbReference type="ARBA" id="ARBA00000085"/>
    </source>
</evidence>
<keyword evidence="4" id="KW-0808">Transferase</keyword>
<dbReference type="PROSITE" id="PS50113">
    <property type="entry name" value="PAC"/>
    <property type="match status" value="1"/>
</dbReference>
<evidence type="ECO:0000259" key="9">
    <source>
        <dbReference type="PROSITE" id="PS50110"/>
    </source>
</evidence>
<evidence type="ECO:0000259" key="8">
    <source>
        <dbReference type="PROSITE" id="PS50109"/>
    </source>
</evidence>
<feature type="domain" description="Response regulatory" evidence="9">
    <location>
        <begin position="4"/>
        <end position="122"/>
    </location>
</feature>
<reference evidence="12" key="1">
    <citation type="submission" date="2018-02" db="EMBL/GenBank/DDBJ databases">
        <authorList>
            <person name="Moore K."/>
            <person name="Momper L."/>
        </authorList>
    </citation>
    <scope>NUCLEOTIDE SEQUENCE [LARGE SCALE GENOMIC DNA]</scope>
    <source>
        <strain evidence="12">ULC18</strain>
    </source>
</reference>
<evidence type="ECO:0000313" key="12">
    <source>
        <dbReference type="Proteomes" id="UP000239576"/>
    </source>
</evidence>
<dbReference type="InterPro" id="IPR035965">
    <property type="entry name" value="PAS-like_dom_sf"/>
</dbReference>
<dbReference type="Proteomes" id="UP000239576">
    <property type="component" value="Unassembled WGS sequence"/>
</dbReference>
<dbReference type="InterPro" id="IPR036890">
    <property type="entry name" value="HATPase_C_sf"/>
</dbReference>
<sequence>MRLTILLVEDNSADADLLIESLSTDSFSKAWQFIHVERLGKALQCLEQQSVDVVLLDLSLPDSHGLDGITQMQTVAPYVPIVVLTGRDDTEMAIQAVAKGAQDYLVKGQISTQLLTRAIRYAIERTQIFKQLKASECRFRAVFDQTFQFMVLLSPDGIVLELNQALANVEASRLDALLHSPIWETERWGYAEPIQQWMKNAIAAAAQGQIVRDEIQVLSTQGELRWLDFSLKPLKDETNKVVLLIAESRDISDRKLIEAKMLQTLEQQQALNQLKSDFVAMSSHEFRTPLTTIRMATELLEKYSHKLTEAKRAQHFERIYAAIASMLHLLDEVLLLGKVDAGGLHYEPAPLELTTYCHDLIETLQLTTKSNHKIIFHCSDEPIQGEMDQSLIHHMLTNLLSNAIKYSPDQGAVWLDVNCQSDCVKFQIKDEGMGIPLQDQQHLFETFYRANNVGKIQGTGLGLAIVKKCVELHQGQIQLSSDVGIGTTVTIMLPRFCAATSS</sequence>
<dbReference type="Gene3D" id="3.30.565.10">
    <property type="entry name" value="Histidine kinase-like ATPase, C-terminal domain"/>
    <property type="match status" value="1"/>
</dbReference>
<evidence type="ECO:0000313" key="11">
    <source>
        <dbReference type="EMBL" id="PSB25544.1"/>
    </source>
</evidence>
<dbReference type="InterPro" id="IPR001789">
    <property type="entry name" value="Sig_transdc_resp-reg_receiver"/>
</dbReference>
<name>A0A2T1DYU6_9CYAN</name>
<dbReference type="InterPro" id="IPR011006">
    <property type="entry name" value="CheY-like_superfamily"/>
</dbReference>
<dbReference type="InterPro" id="IPR001610">
    <property type="entry name" value="PAC"/>
</dbReference>
<comment type="caution">
    <text evidence="11">The sequence shown here is derived from an EMBL/GenBank/DDBJ whole genome shotgun (WGS) entry which is preliminary data.</text>
</comment>
<feature type="domain" description="PAC" evidence="10">
    <location>
        <begin position="211"/>
        <end position="263"/>
    </location>
</feature>
<gene>
    <name evidence="11" type="ORF">C7B82_23240</name>
</gene>
<dbReference type="CDD" id="cd00075">
    <property type="entry name" value="HATPase"/>
    <property type="match status" value="1"/>
</dbReference>
<dbReference type="InterPro" id="IPR000014">
    <property type="entry name" value="PAS"/>
</dbReference>
<protein>
    <recommendedName>
        <fullName evidence="2">histidine kinase</fullName>
        <ecNumber evidence="2">2.7.13.3</ecNumber>
    </recommendedName>
</protein>
<dbReference type="InterPro" id="IPR003594">
    <property type="entry name" value="HATPase_dom"/>
</dbReference>
<dbReference type="CDD" id="cd00130">
    <property type="entry name" value="PAS"/>
    <property type="match status" value="1"/>
</dbReference>
<dbReference type="CDD" id="cd00082">
    <property type="entry name" value="HisKA"/>
    <property type="match status" value="1"/>
</dbReference>
<dbReference type="OrthoDB" id="437650at2"/>
<dbReference type="SUPFAM" id="SSF55785">
    <property type="entry name" value="PYP-like sensor domain (PAS domain)"/>
    <property type="match status" value="1"/>
</dbReference>
<dbReference type="EC" id="2.7.13.3" evidence="2"/>
<organism evidence="11 12">
    <name type="scientific">Stenomitos frigidus ULC18</name>
    <dbReference type="NCBI Taxonomy" id="2107698"/>
    <lineage>
        <taxon>Bacteria</taxon>
        <taxon>Bacillati</taxon>
        <taxon>Cyanobacteriota</taxon>
        <taxon>Cyanophyceae</taxon>
        <taxon>Leptolyngbyales</taxon>
        <taxon>Leptolyngbyaceae</taxon>
        <taxon>Stenomitos</taxon>
    </lineage>
</organism>
<keyword evidence="3 7" id="KW-0597">Phosphoprotein</keyword>
<evidence type="ECO:0000256" key="7">
    <source>
        <dbReference type="PROSITE-ProRule" id="PRU00169"/>
    </source>
</evidence>
<dbReference type="Gene3D" id="3.40.50.2300">
    <property type="match status" value="1"/>
</dbReference>
<dbReference type="PRINTS" id="PR00344">
    <property type="entry name" value="BCTRLSENSOR"/>
</dbReference>
<dbReference type="CDD" id="cd00156">
    <property type="entry name" value="REC"/>
    <property type="match status" value="1"/>
</dbReference>
<evidence type="ECO:0000256" key="2">
    <source>
        <dbReference type="ARBA" id="ARBA00012438"/>
    </source>
</evidence>
<dbReference type="Gene3D" id="3.30.450.20">
    <property type="entry name" value="PAS domain"/>
    <property type="match status" value="1"/>
</dbReference>
<comment type="catalytic activity">
    <reaction evidence="1">
        <text>ATP + protein L-histidine = ADP + protein N-phospho-L-histidine.</text>
        <dbReference type="EC" id="2.7.13.3"/>
    </reaction>
</comment>
<dbReference type="SMART" id="SM00448">
    <property type="entry name" value="REC"/>
    <property type="match status" value="1"/>
</dbReference>
<dbReference type="InterPro" id="IPR004358">
    <property type="entry name" value="Sig_transdc_His_kin-like_C"/>
</dbReference>
<dbReference type="PROSITE" id="PS50109">
    <property type="entry name" value="HIS_KIN"/>
    <property type="match status" value="1"/>
</dbReference>
<dbReference type="Pfam" id="PF00072">
    <property type="entry name" value="Response_reg"/>
    <property type="match status" value="1"/>
</dbReference>
<dbReference type="SMART" id="SM00388">
    <property type="entry name" value="HisKA"/>
    <property type="match status" value="1"/>
</dbReference>
<dbReference type="InterPro" id="IPR013656">
    <property type="entry name" value="PAS_4"/>
</dbReference>
<dbReference type="Pfam" id="PF00512">
    <property type="entry name" value="HisKA"/>
    <property type="match status" value="1"/>
</dbReference>
<dbReference type="Pfam" id="PF02518">
    <property type="entry name" value="HATPase_c"/>
    <property type="match status" value="1"/>
</dbReference>
<proteinExistence type="predicted"/>
<keyword evidence="12" id="KW-1185">Reference proteome</keyword>
<evidence type="ECO:0000256" key="5">
    <source>
        <dbReference type="ARBA" id="ARBA00022777"/>
    </source>
</evidence>
<accession>A0A2T1DYU6</accession>
<dbReference type="FunFam" id="3.30.565.10:FF:000006">
    <property type="entry name" value="Sensor histidine kinase WalK"/>
    <property type="match status" value="1"/>
</dbReference>
<dbReference type="SUPFAM" id="SSF55874">
    <property type="entry name" value="ATPase domain of HSP90 chaperone/DNA topoisomerase II/histidine kinase"/>
    <property type="match status" value="1"/>
</dbReference>
<feature type="domain" description="Histidine kinase" evidence="8">
    <location>
        <begin position="281"/>
        <end position="497"/>
    </location>
</feature>